<evidence type="ECO:0000313" key="1">
    <source>
        <dbReference type="EMBL" id="SVB56055.1"/>
    </source>
</evidence>
<feature type="non-terminal residue" evidence="1">
    <location>
        <position position="94"/>
    </location>
</feature>
<reference evidence="1" key="1">
    <citation type="submission" date="2018-05" db="EMBL/GenBank/DDBJ databases">
        <authorList>
            <person name="Lanie J.A."/>
            <person name="Ng W.-L."/>
            <person name="Kazmierczak K.M."/>
            <person name="Andrzejewski T.M."/>
            <person name="Davidsen T.M."/>
            <person name="Wayne K.J."/>
            <person name="Tettelin H."/>
            <person name="Glass J.I."/>
            <person name="Rusch D."/>
            <person name="Podicherti R."/>
            <person name="Tsui H.-C.T."/>
            <person name="Winkler M.E."/>
        </authorList>
    </citation>
    <scope>NUCLEOTIDE SEQUENCE</scope>
</reference>
<dbReference type="EMBL" id="UINC01047152">
    <property type="protein sequence ID" value="SVB56055.1"/>
    <property type="molecule type" value="Genomic_DNA"/>
</dbReference>
<feature type="non-terminal residue" evidence="1">
    <location>
        <position position="1"/>
    </location>
</feature>
<protein>
    <submittedName>
        <fullName evidence="1">Uncharacterized protein</fullName>
    </submittedName>
</protein>
<proteinExistence type="predicted"/>
<name>A0A382F044_9ZZZZ</name>
<organism evidence="1">
    <name type="scientific">marine metagenome</name>
    <dbReference type="NCBI Taxonomy" id="408172"/>
    <lineage>
        <taxon>unclassified sequences</taxon>
        <taxon>metagenomes</taxon>
        <taxon>ecological metagenomes</taxon>
    </lineage>
</organism>
<sequence length="94" mass="10851">MRSTNAKSELYYRTPKEGDALETQERAFYFITGEVLMKWLLIAAALQMNVVYQDEKTCEIAAEKLNEITDAVCIPLGEDQKEEKFATKMDIFFD</sequence>
<accession>A0A382F044</accession>
<dbReference type="AlphaFoldDB" id="A0A382F044"/>
<gene>
    <name evidence="1" type="ORF">METZ01_LOCUS208909</name>
</gene>